<evidence type="ECO:0000259" key="3">
    <source>
        <dbReference type="Pfam" id="PF08718"/>
    </source>
</evidence>
<dbReference type="InterPro" id="IPR036497">
    <property type="entry name" value="GLTP_sf"/>
</dbReference>
<organism evidence="4">
    <name type="scientific">Rhodosorus marinus</name>
    <dbReference type="NCBI Taxonomy" id="101924"/>
    <lineage>
        <taxon>Eukaryota</taxon>
        <taxon>Rhodophyta</taxon>
        <taxon>Stylonematophyceae</taxon>
        <taxon>Stylonematales</taxon>
        <taxon>Stylonemataceae</taxon>
        <taxon>Rhodosorus</taxon>
    </lineage>
</organism>
<evidence type="ECO:0000313" key="4">
    <source>
        <dbReference type="EMBL" id="CAE0059255.1"/>
    </source>
</evidence>
<dbReference type="PANTHER" id="PTHR10219:SF25">
    <property type="entry name" value="PLECKSTRIN HOMOLOGY DOMAIN-CONTAINING FAMILY A MEMBER 8"/>
    <property type="match status" value="1"/>
</dbReference>
<feature type="domain" description="Glycolipid transfer protein" evidence="3">
    <location>
        <begin position="171"/>
        <end position="302"/>
    </location>
</feature>
<dbReference type="GO" id="GO:1902388">
    <property type="term" value="F:ceramide 1-phosphate transfer activity"/>
    <property type="evidence" value="ECO:0007669"/>
    <property type="project" value="TreeGrafter"/>
</dbReference>
<dbReference type="PANTHER" id="PTHR10219">
    <property type="entry name" value="GLYCOLIPID TRANSFER PROTEIN-RELATED"/>
    <property type="match status" value="1"/>
</dbReference>
<dbReference type="GO" id="GO:0005829">
    <property type="term" value="C:cytosol"/>
    <property type="evidence" value="ECO:0007669"/>
    <property type="project" value="TreeGrafter"/>
</dbReference>
<dbReference type="Pfam" id="PF08718">
    <property type="entry name" value="GLTP"/>
    <property type="match status" value="1"/>
</dbReference>
<dbReference type="SUPFAM" id="SSF110004">
    <property type="entry name" value="Glycolipid transfer protein, GLTP"/>
    <property type="match status" value="1"/>
</dbReference>
<protein>
    <recommendedName>
        <fullName evidence="3">Glycolipid transfer protein domain-containing protein</fullName>
    </recommendedName>
</protein>
<dbReference type="GO" id="GO:0016020">
    <property type="term" value="C:membrane"/>
    <property type="evidence" value="ECO:0007669"/>
    <property type="project" value="TreeGrafter"/>
</dbReference>
<evidence type="ECO:0000256" key="2">
    <source>
        <dbReference type="SAM" id="MobiDB-lite"/>
    </source>
</evidence>
<sequence>MSGLAHVMSDLGEILWSFRFTGVHEERNHREESGDRVTGPSSEEKIYHRVQSAPLLKCMVETLSNESENVNEIEAATDVDSVHTHGLVELLDGNDSEEFPESSVTSDESSDEDTASRLAVSGLVESFEETAEDDPVWSLVDAIKLAGEVTAVEDGIEHDMFATATADGFNKIIDALLTGMMPAHGIVRRDTRTNLQKIEEGCSKIGKSNLREMVEAEIAQSVEWSNSGREAVLWLKRTLQFLCFALRDFVKSEQENSERQLKHIIKDAYNRTLAGVHGFKAHAFRLFLKRIPSASVFLSRLGDNPAVVVKALELWEKTYAPVVHQMASISTDFGLEECKRMRDFDLVN</sequence>
<accession>A0A7S3EJV8</accession>
<name>A0A7S3EJV8_9RHOD</name>
<reference evidence="4" key="1">
    <citation type="submission" date="2021-01" db="EMBL/GenBank/DDBJ databases">
        <authorList>
            <person name="Corre E."/>
            <person name="Pelletier E."/>
            <person name="Niang G."/>
            <person name="Scheremetjew M."/>
            <person name="Finn R."/>
            <person name="Kale V."/>
            <person name="Holt S."/>
            <person name="Cochrane G."/>
            <person name="Meng A."/>
            <person name="Brown T."/>
            <person name="Cohen L."/>
        </authorList>
    </citation>
    <scope>NUCLEOTIDE SEQUENCE</scope>
    <source>
        <strain evidence="4">CCMP 769</strain>
    </source>
</reference>
<gene>
    <name evidence="4" type="ORF">RMAR00112_LOCUS27320</name>
</gene>
<evidence type="ECO:0000256" key="1">
    <source>
        <dbReference type="ARBA" id="ARBA00022448"/>
    </source>
</evidence>
<dbReference type="Gene3D" id="1.10.3520.10">
    <property type="entry name" value="Glycolipid transfer protein"/>
    <property type="match status" value="1"/>
</dbReference>
<proteinExistence type="predicted"/>
<keyword evidence="1" id="KW-0813">Transport</keyword>
<dbReference type="EMBL" id="HBHW01035555">
    <property type="protein sequence ID" value="CAE0059255.1"/>
    <property type="molecule type" value="Transcribed_RNA"/>
</dbReference>
<dbReference type="InterPro" id="IPR014830">
    <property type="entry name" value="Glycolipid_transfer_prot_dom"/>
</dbReference>
<dbReference type="GO" id="GO:1902387">
    <property type="term" value="F:ceramide 1-phosphate binding"/>
    <property type="evidence" value="ECO:0007669"/>
    <property type="project" value="TreeGrafter"/>
</dbReference>
<dbReference type="AlphaFoldDB" id="A0A7S3EJV8"/>
<feature type="region of interest" description="Disordered" evidence="2">
    <location>
        <begin position="91"/>
        <end position="116"/>
    </location>
</feature>